<dbReference type="GO" id="GO:0006310">
    <property type="term" value="P:DNA recombination"/>
    <property type="evidence" value="ECO:0007669"/>
    <property type="project" value="InterPro"/>
</dbReference>
<evidence type="ECO:0000256" key="1">
    <source>
        <dbReference type="ARBA" id="ARBA00022741"/>
    </source>
</evidence>
<comment type="function">
    <text evidence="3">DNA-dependent ATPase and ATP-dependent 5'-3' DNA helicase. Has no activity on blunt DNA or DNA with 3'-overhangs, requires at least 10 bases of 5'-ssDNA for helicase activity.</text>
</comment>
<dbReference type="AlphaFoldDB" id="A0A212J864"/>
<feature type="binding site" evidence="3">
    <location>
        <begin position="350"/>
        <end position="354"/>
    </location>
    <ligand>
        <name>ATP</name>
        <dbReference type="ChEBI" id="CHEBI:30616"/>
    </ligand>
</feature>
<dbReference type="PANTHER" id="PTHR43788:SF6">
    <property type="entry name" value="DNA HELICASE B"/>
    <property type="match status" value="1"/>
</dbReference>
<dbReference type="CDD" id="cd17933">
    <property type="entry name" value="DEXSc_RecD-like"/>
    <property type="match status" value="1"/>
</dbReference>
<evidence type="ECO:0000256" key="3">
    <source>
        <dbReference type="HAMAP-Rule" id="MF_01488"/>
    </source>
</evidence>
<dbReference type="InterPro" id="IPR027417">
    <property type="entry name" value="P-loop_NTPase"/>
</dbReference>
<evidence type="ECO:0000256" key="2">
    <source>
        <dbReference type="ARBA" id="ARBA00022840"/>
    </source>
</evidence>
<dbReference type="Pfam" id="PF23139">
    <property type="entry name" value="OB_YrrC"/>
    <property type="match status" value="1"/>
</dbReference>
<dbReference type="Pfam" id="PF13538">
    <property type="entry name" value="UvrD_C_2"/>
    <property type="match status" value="1"/>
</dbReference>
<dbReference type="InterPro" id="IPR027785">
    <property type="entry name" value="UvrD-like_helicase_C"/>
</dbReference>
<dbReference type="GO" id="GO:0005524">
    <property type="term" value="F:ATP binding"/>
    <property type="evidence" value="ECO:0007669"/>
    <property type="project" value="UniProtKB-UniRule"/>
</dbReference>
<keyword evidence="3" id="KW-0378">Hydrolase</keyword>
<dbReference type="SMART" id="SM00382">
    <property type="entry name" value="AAA"/>
    <property type="match status" value="1"/>
</dbReference>
<dbReference type="Gene3D" id="2.30.30.940">
    <property type="match status" value="1"/>
</dbReference>
<dbReference type="GO" id="GO:0043139">
    <property type="term" value="F:5'-3' DNA helicase activity"/>
    <property type="evidence" value="ECO:0007669"/>
    <property type="project" value="UniProtKB-UniRule"/>
</dbReference>
<dbReference type="HAMAP" id="MF_01488">
    <property type="entry name" value="RecD2"/>
    <property type="match status" value="1"/>
</dbReference>
<gene>
    <name evidence="3" type="primary">recD2</name>
    <name evidence="5" type="ORF">KL86CLO1_10671</name>
</gene>
<dbReference type="Gene3D" id="1.10.150.20">
    <property type="entry name" value="5' to 3' exonuclease, C-terminal subdomain"/>
    <property type="match status" value="1"/>
</dbReference>
<dbReference type="Pfam" id="PF18335">
    <property type="entry name" value="SH3_13"/>
    <property type="match status" value="1"/>
</dbReference>
<keyword evidence="3" id="KW-0238">DNA-binding</keyword>
<dbReference type="Pfam" id="PF13604">
    <property type="entry name" value="AAA_30"/>
    <property type="match status" value="1"/>
</dbReference>
<dbReference type="EMBL" id="FLUN01000001">
    <property type="protein sequence ID" value="SBV95631.1"/>
    <property type="molecule type" value="Genomic_DNA"/>
</dbReference>
<evidence type="ECO:0000259" key="4">
    <source>
        <dbReference type="SMART" id="SM00382"/>
    </source>
</evidence>
<organism evidence="5">
    <name type="scientific">uncultured Eubacteriales bacterium</name>
    <dbReference type="NCBI Taxonomy" id="172733"/>
    <lineage>
        <taxon>Bacteria</taxon>
        <taxon>Bacillati</taxon>
        <taxon>Bacillota</taxon>
        <taxon>Clostridia</taxon>
        <taxon>Eubacteriales</taxon>
        <taxon>environmental samples</taxon>
    </lineage>
</organism>
<dbReference type="SUPFAM" id="SSF52540">
    <property type="entry name" value="P-loop containing nucleoside triphosphate hydrolases"/>
    <property type="match status" value="1"/>
</dbReference>
<proteinExistence type="inferred from homology"/>
<dbReference type="Gene3D" id="3.40.50.300">
    <property type="entry name" value="P-loop containing nucleotide triphosphate hydrolases"/>
    <property type="match status" value="2"/>
</dbReference>
<comment type="similarity">
    <text evidence="3">Belongs to the RecD family. RecD2 subfamily.</text>
</comment>
<dbReference type="InterPro" id="IPR003593">
    <property type="entry name" value="AAA+_ATPase"/>
</dbReference>
<protein>
    <recommendedName>
        <fullName evidence="3">ATP-dependent RecD2 DNA helicase</fullName>
        <ecNumber evidence="3">5.6.2.3</ecNumber>
    </recommendedName>
    <alternativeName>
        <fullName evidence="3">DNA 5'-3' helicase subunit RecD2</fullName>
    </alternativeName>
</protein>
<dbReference type="GO" id="GO:0017116">
    <property type="term" value="F:single-stranded DNA helicase activity"/>
    <property type="evidence" value="ECO:0007669"/>
    <property type="project" value="TreeGrafter"/>
</dbReference>
<dbReference type="EC" id="5.6.2.3" evidence="3"/>
<sequence>MEEEKELQYIEGTVEAVIYQNEENGYTVLKLSAGEQGGITVVGCMPGAAPGEGLTVAGGWMRHASYGEQFKAEHIERRLPAGEKAVFDYLASGAVRGIGASTAKKLVEEFGAETLTILEEEPERLTKIQGITRKRALAIGEEFRQRMGMRRLLEFLGEQGLPLQLAMPLYRRYGNDCLEALRDNPYLLVDEELGVPFSRADDMAIALGMEGDAPQRIEAGLLFELSHNLNNGHSFLPRGKLLGASAQLLNLEEAEGLEEGLEVLVEQGLVVQETTAGEEAIYLFDLYEAECYTAQRLHDMSAAELCPPQDMERILKGIEAEQGITYAPQQKEAVELAARAQVMLLTGGPGTGKTTSLRGVLALFDAMGLETALAAPTGRAAKRLGELCGVEAFTIHRLLETQFDNSTGRLIFAHDEDAPLKADAVIVDETSMVDVTLMRALLAALREDCRLILVGDPDQLPSVGPGNLLSDLIRSGRIPMVRLTEIFRQAAESAIVMNAHGVNRGELPDLRNNKSDFFFLRRKEPQRAAETIVELVRDRLPKNMGIPTEQIQVLSPTRRHTTGTASLNREIQEAVNPAAEGRGERRFGDQVFREGDRVMQVRNNYDVMWRDKGGTGSGMGIFNGDIGRVEQVDSREGTVSVDFDGRMVEYTPDMLGELESAYAVTVHKAQGSEYRAVILAVCDGAPMLLARGVLYTAITRARELFIIVGDDEKVAQMVANNRQQRRYSGLRARLVEME</sequence>
<evidence type="ECO:0000313" key="5">
    <source>
        <dbReference type="EMBL" id="SBV95631.1"/>
    </source>
</evidence>
<dbReference type="InterPro" id="IPR041451">
    <property type="entry name" value="RecD2_SH13"/>
</dbReference>
<comment type="catalytic activity">
    <reaction evidence="3">
        <text>ATP + H2O = ADP + phosphate + H(+)</text>
        <dbReference type="Rhea" id="RHEA:13065"/>
        <dbReference type="ChEBI" id="CHEBI:15377"/>
        <dbReference type="ChEBI" id="CHEBI:15378"/>
        <dbReference type="ChEBI" id="CHEBI:30616"/>
        <dbReference type="ChEBI" id="CHEBI:43474"/>
        <dbReference type="ChEBI" id="CHEBI:456216"/>
        <dbReference type="EC" id="5.6.2.3"/>
    </reaction>
</comment>
<dbReference type="GO" id="GO:0003677">
    <property type="term" value="F:DNA binding"/>
    <property type="evidence" value="ECO:0007669"/>
    <property type="project" value="UniProtKB-UniRule"/>
</dbReference>
<dbReference type="Gene3D" id="1.10.10.2220">
    <property type="match status" value="1"/>
</dbReference>
<feature type="domain" description="AAA+ ATPase" evidence="4">
    <location>
        <begin position="339"/>
        <end position="539"/>
    </location>
</feature>
<dbReference type="Pfam" id="PF14490">
    <property type="entry name" value="HHH_RecD2"/>
    <property type="match status" value="1"/>
</dbReference>
<dbReference type="GO" id="GO:0009338">
    <property type="term" value="C:exodeoxyribonuclease V complex"/>
    <property type="evidence" value="ECO:0007669"/>
    <property type="project" value="TreeGrafter"/>
</dbReference>
<dbReference type="NCBIfam" id="TIGR01448">
    <property type="entry name" value="recD_rel"/>
    <property type="match status" value="1"/>
</dbReference>
<dbReference type="InterPro" id="IPR029493">
    <property type="entry name" value="RecD2-like_HHH"/>
</dbReference>
<keyword evidence="3" id="KW-0413">Isomerase</keyword>
<dbReference type="CDD" id="cd18809">
    <property type="entry name" value="SF1_C_RecD"/>
    <property type="match status" value="1"/>
</dbReference>
<keyword evidence="3 5" id="KW-0347">Helicase</keyword>
<dbReference type="Pfam" id="PF14520">
    <property type="entry name" value="HHH_5"/>
    <property type="match status" value="1"/>
</dbReference>
<dbReference type="InterPro" id="IPR055446">
    <property type="entry name" value="RecD2_N_OB"/>
</dbReference>
<dbReference type="InterPro" id="IPR010994">
    <property type="entry name" value="RuvA_2-like"/>
</dbReference>
<dbReference type="SUPFAM" id="SSF47781">
    <property type="entry name" value="RuvA domain 2-like"/>
    <property type="match status" value="1"/>
</dbReference>
<dbReference type="GO" id="GO:0016887">
    <property type="term" value="F:ATP hydrolysis activity"/>
    <property type="evidence" value="ECO:0007669"/>
    <property type="project" value="RHEA"/>
</dbReference>
<keyword evidence="1 3" id="KW-0547">Nucleotide-binding</keyword>
<dbReference type="InterPro" id="IPR050534">
    <property type="entry name" value="Coronavir_polyprotein_1ab"/>
</dbReference>
<accession>A0A212J864</accession>
<dbReference type="InterPro" id="IPR006345">
    <property type="entry name" value="RecD2"/>
</dbReference>
<dbReference type="PANTHER" id="PTHR43788">
    <property type="entry name" value="DNA2/NAM7 HELICASE FAMILY MEMBER"/>
    <property type="match status" value="1"/>
</dbReference>
<reference evidence="5" key="1">
    <citation type="submission" date="2016-04" db="EMBL/GenBank/DDBJ databases">
        <authorList>
            <person name="Evans L.H."/>
            <person name="Alamgir A."/>
            <person name="Owens N."/>
            <person name="Weber N.D."/>
            <person name="Virtaneva K."/>
            <person name="Barbian K."/>
            <person name="Babar A."/>
            <person name="Rosenke K."/>
        </authorList>
    </citation>
    <scope>NUCLEOTIDE SEQUENCE</scope>
    <source>
        <strain evidence="5">86</strain>
    </source>
</reference>
<keyword evidence="2 3" id="KW-0067">ATP-binding</keyword>
<name>A0A212J864_9FIRM</name>